<dbReference type="InterPro" id="IPR015421">
    <property type="entry name" value="PyrdxlP-dep_Trfase_major"/>
</dbReference>
<dbReference type="InterPro" id="IPR015424">
    <property type="entry name" value="PyrdxlP-dep_Trfase"/>
</dbReference>
<dbReference type="NCBIfam" id="TIGR00474">
    <property type="entry name" value="selA"/>
    <property type="match status" value="1"/>
</dbReference>
<gene>
    <name evidence="8" type="primary">selA</name>
    <name evidence="11" type="ordered locus">Adeg_0672</name>
</gene>
<keyword evidence="4 8" id="KW-0663">Pyridoxal phosphate</keyword>
<protein>
    <recommendedName>
        <fullName evidence="8">L-seryl-tRNA(Sec) selenium transferase</fullName>
        <ecNumber evidence="8">2.9.1.1</ecNumber>
    </recommendedName>
    <alternativeName>
        <fullName evidence="8">Selenocysteine synthase</fullName>
        <shortName evidence="8">Sec synthase</shortName>
    </alternativeName>
    <alternativeName>
        <fullName evidence="8">Selenocysteinyl-tRNA(Sec) synthase</fullName>
    </alternativeName>
</protein>
<feature type="modified residue" description="N6-(pyridoxal phosphate)lysine" evidence="8 9">
    <location>
        <position position="289"/>
    </location>
</feature>
<evidence type="ECO:0000313" key="11">
    <source>
        <dbReference type="EMBL" id="ACX51819.1"/>
    </source>
</evidence>
<evidence type="ECO:0000256" key="7">
    <source>
        <dbReference type="ARBA" id="ARBA00044507"/>
    </source>
</evidence>
<comment type="pathway">
    <text evidence="8">Aminoacyl-tRNA biosynthesis; selenocysteinyl-tRNA(Sec) biosynthesis; selenocysteinyl-tRNA(Sec) from L-seryl-tRNA(Sec) (bacterial route): step 1/1.</text>
</comment>
<evidence type="ECO:0000256" key="2">
    <source>
        <dbReference type="ARBA" id="ARBA00022490"/>
    </source>
</evidence>
<dbReference type="AlphaFoldDB" id="C9RC42"/>
<evidence type="ECO:0000256" key="4">
    <source>
        <dbReference type="ARBA" id="ARBA00022898"/>
    </source>
</evidence>
<dbReference type="SUPFAM" id="SSF53383">
    <property type="entry name" value="PLP-dependent transferases"/>
    <property type="match status" value="1"/>
</dbReference>
<comment type="function">
    <text evidence="8">Converts seryl-tRNA(Sec) to selenocysteinyl-tRNA(Sec) required for selenoprotein biosynthesis.</text>
</comment>
<evidence type="ECO:0000256" key="5">
    <source>
        <dbReference type="ARBA" id="ARBA00022917"/>
    </source>
</evidence>
<evidence type="ECO:0000259" key="10">
    <source>
        <dbReference type="Pfam" id="PF12390"/>
    </source>
</evidence>
<evidence type="ECO:0000256" key="9">
    <source>
        <dbReference type="PIRSR" id="PIRSR618319-50"/>
    </source>
</evidence>
<comment type="catalytic activity">
    <reaction evidence="8">
        <text>L-seryl-tRNA(Sec) + selenophosphate + H(+) = L-selenocysteinyl-tRNA(Sec) + phosphate</text>
        <dbReference type="Rhea" id="RHEA:22728"/>
        <dbReference type="Rhea" id="RHEA-COMP:9742"/>
        <dbReference type="Rhea" id="RHEA-COMP:9743"/>
        <dbReference type="ChEBI" id="CHEBI:15378"/>
        <dbReference type="ChEBI" id="CHEBI:16144"/>
        <dbReference type="ChEBI" id="CHEBI:43474"/>
        <dbReference type="ChEBI" id="CHEBI:78533"/>
        <dbReference type="ChEBI" id="CHEBI:78573"/>
        <dbReference type="EC" id="2.9.1.1"/>
    </reaction>
</comment>
<dbReference type="InterPro" id="IPR004534">
    <property type="entry name" value="SelA_trans"/>
</dbReference>
<dbReference type="GO" id="GO:0005737">
    <property type="term" value="C:cytoplasm"/>
    <property type="evidence" value="ECO:0007669"/>
    <property type="project" value="UniProtKB-SubCell"/>
</dbReference>
<dbReference type="HAMAP" id="MF_00423">
    <property type="entry name" value="SelA"/>
    <property type="match status" value="1"/>
</dbReference>
<evidence type="ECO:0000313" key="12">
    <source>
        <dbReference type="Proteomes" id="UP000002620"/>
    </source>
</evidence>
<evidence type="ECO:0000256" key="1">
    <source>
        <dbReference type="ARBA" id="ARBA00001933"/>
    </source>
</evidence>
<dbReference type="UniPathway" id="UPA00906">
    <property type="reaction ID" value="UER00896"/>
</dbReference>
<dbReference type="Gene3D" id="3.90.1150.180">
    <property type="match status" value="1"/>
</dbReference>
<dbReference type="EC" id="2.9.1.1" evidence="8"/>
<sequence length="462" mass="50930">MEEKSMVRQLPSVDEILRWPETASLIASYSRGVVVNAARRVLDRLREEILSGCREEVSSSEIIARLRQEVRPRLRRVINATGVVLHTNLGRALLSRRAQEAVKTAVAHYTNLEFNLATGKRGERYSLVEELLCLLSGAEAAMVVNNNAAAVLLALNTLAAGREVIVSRGQLVEIGGSFRIPDVMRQSGAILVEVGTTNKTHRRDYREAITERTALILHVHMSNYRIIGFTSEVPVPELVALAREYNLPVMSDLGSGSLIDFSRFGLPYEPTVQETVKAGVDVVTFSGDKLLGGPQAGIIVGRREYVERMKRNPLNRALRIDKMTLAALEATLRDYLEEEEALQNIPTLKMLLCPPEELRERAEKLAQMLEGLEGITVQVIEGFSQVGGGAMPTAQLPTWLVAVTVASLGESALLKALRSRVDPPVIARAEKGMVVLDPRTFSEEEIPLLVEAFRQVLAEGWA</sequence>
<dbReference type="FunFam" id="3.40.640.10:FF:000028">
    <property type="entry name" value="L-seryl-tRNA(Sec) selenium transferase"/>
    <property type="match status" value="1"/>
</dbReference>
<keyword evidence="2 8" id="KW-0963">Cytoplasm</keyword>
<dbReference type="KEGG" id="adg:Adeg_0672"/>
<dbReference type="OrthoDB" id="9787096at2"/>
<reference evidence="11 12" key="1">
    <citation type="submission" date="2009-10" db="EMBL/GenBank/DDBJ databases">
        <title>Complete sequence of chromosome of Ammonifex degensii KC4.</title>
        <authorList>
            <consortium name="US DOE Joint Genome Institute"/>
            <person name="Kerfeld C."/>
            <person name="Goodner B."/>
            <person name="Huber H."/>
            <person name="Stetter K."/>
            <person name="Lucas S."/>
            <person name="Copeland A."/>
            <person name="Lapidus A."/>
            <person name="Glavina del Rio T."/>
            <person name="Dalin E."/>
            <person name="Tice H."/>
            <person name="Bruce D."/>
            <person name="Goodwin L."/>
            <person name="Pitluck S."/>
            <person name="Saunders E."/>
            <person name="Brettin T."/>
            <person name="Detter J.C."/>
            <person name="Han C."/>
            <person name="Larimer F."/>
            <person name="Land M."/>
            <person name="Hauser L."/>
            <person name="Kyrpides N."/>
            <person name="Ovchinnikova G."/>
            <person name="Richardson P."/>
        </authorList>
    </citation>
    <scope>NUCLEOTIDE SEQUENCE [LARGE SCALE GENOMIC DNA]</scope>
    <source>
        <strain evidence="12">DSM 10501 / KC4</strain>
    </source>
</reference>
<comment type="similarity">
    <text evidence="7 8">Belongs to the SelA family.</text>
</comment>
<dbReference type="GO" id="GO:0001717">
    <property type="term" value="P:conversion of seryl-tRNAsec to selenocys-tRNAsec"/>
    <property type="evidence" value="ECO:0007669"/>
    <property type="project" value="UniProtKB-UniRule"/>
</dbReference>
<dbReference type="Pfam" id="PF03841">
    <property type="entry name" value="SelA"/>
    <property type="match status" value="1"/>
</dbReference>
<evidence type="ECO:0000256" key="3">
    <source>
        <dbReference type="ARBA" id="ARBA00022679"/>
    </source>
</evidence>
<evidence type="ECO:0000256" key="6">
    <source>
        <dbReference type="ARBA" id="ARBA00023266"/>
    </source>
</evidence>
<dbReference type="eggNOG" id="COG1921">
    <property type="taxonomic scope" value="Bacteria"/>
</dbReference>
<comment type="subcellular location">
    <subcellularLocation>
        <location evidence="8">Cytoplasm</location>
    </subcellularLocation>
</comment>
<dbReference type="STRING" id="429009.Adeg_0672"/>
<dbReference type="EMBL" id="CP001785">
    <property type="protein sequence ID" value="ACX51819.1"/>
    <property type="molecule type" value="Genomic_DNA"/>
</dbReference>
<dbReference type="PANTHER" id="PTHR32328:SF0">
    <property type="entry name" value="L-SERYL-TRNA(SEC) SELENIUM TRANSFERASE"/>
    <property type="match status" value="1"/>
</dbReference>
<comment type="cofactor">
    <cofactor evidence="1 8 9">
        <name>pyridoxal 5'-phosphate</name>
        <dbReference type="ChEBI" id="CHEBI:597326"/>
    </cofactor>
</comment>
<keyword evidence="5 8" id="KW-0648">Protein biosynthesis</keyword>
<feature type="domain" description="L-seryl-tRNA selenium transferase N-terminal" evidence="10">
    <location>
        <begin position="8"/>
        <end position="46"/>
    </location>
</feature>
<keyword evidence="6 8" id="KW-0711">Selenium</keyword>
<proteinExistence type="inferred from homology"/>
<accession>C9RC42</accession>
<dbReference type="HOGENOM" id="CLU_038142_1_0_9"/>
<evidence type="ECO:0000256" key="8">
    <source>
        <dbReference type="HAMAP-Rule" id="MF_00423"/>
    </source>
</evidence>
<dbReference type="InterPro" id="IPR025862">
    <property type="entry name" value="SelA_trans_N_dom"/>
</dbReference>
<keyword evidence="12" id="KW-1185">Reference proteome</keyword>
<organism evidence="11 12">
    <name type="scientific">Ammonifex degensii (strain DSM 10501 / KC4)</name>
    <dbReference type="NCBI Taxonomy" id="429009"/>
    <lineage>
        <taxon>Bacteria</taxon>
        <taxon>Bacillati</taxon>
        <taxon>Bacillota</taxon>
        <taxon>Clostridia</taxon>
        <taxon>Thermoanaerobacterales</taxon>
        <taxon>Thermoanaerobacteraceae</taxon>
        <taxon>Ammonifex</taxon>
    </lineage>
</organism>
<dbReference type="PANTHER" id="PTHR32328">
    <property type="entry name" value="L-SERYL-TRNA(SEC) SELENIUM TRANSFERASE"/>
    <property type="match status" value="1"/>
</dbReference>
<dbReference type="Gene3D" id="3.40.640.10">
    <property type="entry name" value="Type I PLP-dependent aspartate aminotransferase-like (Major domain)"/>
    <property type="match status" value="1"/>
</dbReference>
<dbReference type="InterPro" id="IPR018319">
    <property type="entry name" value="SelA-like"/>
</dbReference>
<dbReference type="Pfam" id="PF12390">
    <property type="entry name" value="Se-cys_synth_N"/>
    <property type="match status" value="1"/>
</dbReference>
<name>C9RC42_AMMDK</name>
<keyword evidence="3 8" id="KW-0808">Transferase</keyword>
<dbReference type="GO" id="GO:0001514">
    <property type="term" value="P:selenocysteine incorporation"/>
    <property type="evidence" value="ECO:0007669"/>
    <property type="project" value="UniProtKB-UniRule"/>
</dbReference>
<dbReference type="Proteomes" id="UP000002620">
    <property type="component" value="Chromosome"/>
</dbReference>
<dbReference type="GO" id="GO:0004125">
    <property type="term" value="F:L-seryl-tRNA(Sec) selenium transferase activity"/>
    <property type="evidence" value="ECO:0007669"/>
    <property type="project" value="UniProtKB-UniRule"/>
</dbReference>